<sequence>MNMENKTFGELLKASMKSDDTEEWIDVYFTRPVGLAFALLWHRLGVTPNTITLLSIALGVAAGAMFYFQNLCYNIIGVVLLVLANLCDSTDGQLARLTNQRSMKGRCLDGFAGDTWFFAIYLAISLRLWHQTMPGTTEVWGPFGLALAAIAGFVCHAQQSSLADYYRQIHLYFLKGKAGSELDSYVAEHAIVESLKGKKGVFWDKAFHSNYQNYCKNQERRTPEFQKLRHALTERYGPNVENIPTEWKEKFLDGSRPLMSLTNFLTFNSRAIIIYITVLADCPWVYLFVEILLYTVVYMYMHKQHEELCKQMHKQLTT</sequence>
<feature type="transmembrane region" description="Helical" evidence="1">
    <location>
        <begin position="139"/>
        <end position="157"/>
    </location>
</feature>
<keyword evidence="1" id="KW-0472">Membrane</keyword>
<dbReference type="AlphaFoldDB" id="A0A9D6AA32"/>
<evidence type="ECO:0000256" key="1">
    <source>
        <dbReference type="SAM" id="Phobius"/>
    </source>
</evidence>
<organism evidence="2 3">
    <name type="scientific">Prevotella nigrescens</name>
    <dbReference type="NCBI Taxonomy" id="28133"/>
    <lineage>
        <taxon>Bacteria</taxon>
        <taxon>Pseudomonadati</taxon>
        <taxon>Bacteroidota</taxon>
        <taxon>Bacteroidia</taxon>
        <taxon>Bacteroidales</taxon>
        <taxon>Prevotellaceae</taxon>
        <taxon>Prevotella</taxon>
    </lineage>
</organism>
<dbReference type="InterPro" id="IPR043130">
    <property type="entry name" value="CDP-OH_PTrfase_TM_dom"/>
</dbReference>
<name>A0A9D6AA32_9BACT</name>
<feature type="transmembrane region" description="Helical" evidence="1">
    <location>
        <begin position="53"/>
        <end position="86"/>
    </location>
</feature>
<dbReference type="GO" id="GO:0016020">
    <property type="term" value="C:membrane"/>
    <property type="evidence" value="ECO:0007669"/>
    <property type="project" value="InterPro"/>
</dbReference>
<feature type="transmembrane region" description="Helical" evidence="1">
    <location>
        <begin position="107"/>
        <end position="127"/>
    </location>
</feature>
<keyword evidence="1" id="KW-0812">Transmembrane</keyword>
<dbReference type="Pfam" id="PF01066">
    <property type="entry name" value="CDP-OH_P_transf"/>
    <property type="match status" value="1"/>
</dbReference>
<dbReference type="Gene3D" id="1.20.120.1760">
    <property type="match status" value="1"/>
</dbReference>
<accession>A0A9D6AA32</accession>
<evidence type="ECO:0000313" key="2">
    <source>
        <dbReference type="EMBL" id="MBF1446600.1"/>
    </source>
</evidence>
<dbReference type="Proteomes" id="UP000787419">
    <property type="component" value="Unassembled WGS sequence"/>
</dbReference>
<evidence type="ECO:0000313" key="3">
    <source>
        <dbReference type="Proteomes" id="UP000787419"/>
    </source>
</evidence>
<dbReference type="RefSeq" id="WP_088401639.1">
    <property type="nucleotide sequence ID" value="NZ_CAJZDG010000002.1"/>
</dbReference>
<comment type="caution">
    <text evidence="2">The sequence shown here is derived from an EMBL/GenBank/DDBJ whole genome shotgun (WGS) entry which is preliminary data.</text>
</comment>
<dbReference type="InterPro" id="IPR000462">
    <property type="entry name" value="CDP-OH_P_trans"/>
</dbReference>
<dbReference type="GO" id="GO:0016780">
    <property type="term" value="F:phosphotransferase activity, for other substituted phosphate groups"/>
    <property type="evidence" value="ECO:0007669"/>
    <property type="project" value="InterPro"/>
</dbReference>
<gene>
    <name evidence="2" type="ORF">HXN55_04315</name>
</gene>
<reference evidence="2" key="1">
    <citation type="submission" date="2020-04" db="EMBL/GenBank/DDBJ databases">
        <title>Deep metagenomics examines the oral microbiome during advanced dental caries in children, revealing novel taxa and co-occurrences with host molecules.</title>
        <authorList>
            <person name="Baker J.L."/>
            <person name="Morton J.T."/>
            <person name="Dinis M."/>
            <person name="Alvarez R."/>
            <person name="Tran N.C."/>
            <person name="Knight R."/>
            <person name="Edlund A."/>
        </authorList>
    </citation>
    <scope>NUCLEOTIDE SEQUENCE</scope>
    <source>
        <strain evidence="2">JCVI_32_bin.50</strain>
    </source>
</reference>
<proteinExistence type="predicted"/>
<dbReference type="GO" id="GO:0008654">
    <property type="term" value="P:phospholipid biosynthetic process"/>
    <property type="evidence" value="ECO:0007669"/>
    <property type="project" value="InterPro"/>
</dbReference>
<keyword evidence="1" id="KW-1133">Transmembrane helix</keyword>
<protein>
    <submittedName>
        <fullName evidence="2">CDP-alcohol phosphatidyltransferase family protein</fullName>
    </submittedName>
</protein>
<dbReference type="EMBL" id="JABZTM010000034">
    <property type="protein sequence ID" value="MBF1446600.1"/>
    <property type="molecule type" value="Genomic_DNA"/>
</dbReference>